<dbReference type="Gene3D" id="3.40.50.80">
    <property type="entry name" value="Nucleotide-binding domain of ferredoxin-NADP reductase (FNR) module"/>
    <property type="match status" value="1"/>
</dbReference>
<dbReference type="KEGG" id="pbap:Pla133_33600"/>
<dbReference type="PRINTS" id="PR00371">
    <property type="entry name" value="FPNCR"/>
</dbReference>
<dbReference type="RefSeq" id="WP_145067130.1">
    <property type="nucleotide sequence ID" value="NZ_CP036287.1"/>
</dbReference>
<dbReference type="InterPro" id="IPR017927">
    <property type="entry name" value="FAD-bd_FR_type"/>
</dbReference>
<evidence type="ECO:0000256" key="2">
    <source>
        <dbReference type="ARBA" id="ARBA00013223"/>
    </source>
</evidence>
<dbReference type="Proteomes" id="UP000316921">
    <property type="component" value="Chromosome"/>
</dbReference>
<dbReference type="InterPro" id="IPR017938">
    <property type="entry name" value="Riboflavin_synthase-like_b-brl"/>
</dbReference>
<dbReference type="InterPro" id="IPR001433">
    <property type="entry name" value="OxRdtase_FAD/NAD-bd"/>
</dbReference>
<dbReference type="SUPFAM" id="SSF52343">
    <property type="entry name" value="Ferredoxin reductase-like, C-terminal NADP-linked domain"/>
    <property type="match status" value="1"/>
</dbReference>
<dbReference type="InterPro" id="IPR001709">
    <property type="entry name" value="Flavoprot_Pyr_Nucl_cyt_Rdtase"/>
</dbReference>
<feature type="domain" description="FAD-binding FR-type" evidence="4">
    <location>
        <begin position="4"/>
        <end position="114"/>
    </location>
</feature>
<comment type="similarity">
    <text evidence="1">Belongs to the ferredoxin--NADP reductase type 1 family.</text>
</comment>
<sequence>MSGPTPLNARITTREDLGGGLFILRAVYDSGAHLEFEPGQFVNLGLPPRRAEDESGQTGLVKRPYSIASAPKDAEIEFIIRVVDGGALTPLLMELQVDDRVWMEERAIGKFTLAMLPDEPVAAERDLVMVSTGTGIAPFISMLRQFEPRQLWRRFVLINGVRIETDLGYRAELEAMAAERDDVVYVPILSKPGTDGRWTGLTGRVDSVLAPEVYEAQVGATLEPQHCQVFLCGNPNMIDEVEQDLDGRGFKRHRKRDPGQLHLERYW</sequence>
<accession>A0A518BMR1</accession>
<dbReference type="InterPro" id="IPR033892">
    <property type="entry name" value="FNR_bac"/>
</dbReference>
<evidence type="ECO:0000259" key="4">
    <source>
        <dbReference type="PROSITE" id="PS51384"/>
    </source>
</evidence>
<protein>
    <recommendedName>
        <fullName evidence="2">ferredoxin--NADP(+) reductase</fullName>
        <ecNumber evidence="2">1.18.1.2</ecNumber>
    </recommendedName>
</protein>
<dbReference type="Pfam" id="PF00970">
    <property type="entry name" value="FAD_binding_6"/>
    <property type="match status" value="1"/>
</dbReference>
<proteinExistence type="inferred from homology"/>
<dbReference type="InterPro" id="IPR051930">
    <property type="entry name" value="FNR_type-1"/>
</dbReference>
<gene>
    <name evidence="5" type="primary">fpr</name>
    <name evidence="5" type="ORF">Pla133_33600</name>
</gene>
<name>A0A518BMR1_9BACT</name>
<dbReference type="AlphaFoldDB" id="A0A518BMR1"/>
<keyword evidence="6" id="KW-1185">Reference proteome</keyword>
<dbReference type="Pfam" id="PF00175">
    <property type="entry name" value="NAD_binding_1"/>
    <property type="match status" value="1"/>
</dbReference>
<evidence type="ECO:0000313" key="6">
    <source>
        <dbReference type="Proteomes" id="UP000316921"/>
    </source>
</evidence>
<dbReference type="InterPro" id="IPR008333">
    <property type="entry name" value="Cbr1-like_FAD-bd_dom"/>
</dbReference>
<dbReference type="Gene3D" id="2.40.30.10">
    <property type="entry name" value="Translation factors"/>
    <property type="match status" value="1"/>
</dbReference>
<reference evidence="5 6" key="1">
    <citation type="submission" date="2019-02" db="EMBL/GenBank/DDBJ databases">
        <title>Deep-cultivation of Planctomycetes and their phenomic and genomic characterization uncovers novel biology.</title>
        <authorList>
            <person name="Wiegand S."/>
            <person name="Jogler M."/>
            <person name="Boedeker C."/>
            <person name="Pinto D."/>
            <person name="Vollmers J."/>
            <person name="Rivas-Marin E."/>
            <person name="Kohn T."/>
            <person name="Peeters S.H."/>
            <person name="Heuer A."/>
            <person name="Rast P."/>
            <person name="Oberbeckmann S."/>
            <person name="Bunk B."/>
            <person name="Jeske O."/>
            <person name="Meyerdierks A."/>
            <person name="Storesund J.E."/>
            <person name="Kallscheuer N."/>
            <person name="Luecker S."/>
            <person name="Lage O.M."/>
            <person name="Pohl T."/>
            <person name="Merkel B.J."/>
            <person name="Hornburger P."/>
            <person name="Mueller R.-W."/>
            <person name="Bruemmer F."/>
            <person name="Labrenz M."/>
            <person name="Spormann A.M."/>
            <person name="Op den Camp H."/>
            <person name="Overmann J."/>
            <person name="Amann R."/>
            <person name="Jetten M.S.M."/>
            <person name="Mascher T."/>
            <person name="Medema M.H."/>
            <person name="Devos D.P."/>
            <person name="Kaster A.-K."/>
            <person name="Ovreas L."/>
            <person name="Rohde M."/>
            <person name="Galperin M.Y."/>
            <person name="Jogler C."/>
        </authorList>
    </citation>
    <scope>NUCLEOTIDE SEQUENCE [LARGE SCALE GENOMIC DNA]</scope>
    <source>
        <strain evidence="5 6">Pla133</strain>
    </source>
</reference>
<dbReference type="PANTHER" id="PTHR47878">
    <property type="entry name" value="OXIDOREDUCTASE FAD/NAD(P)-BINDING DOMAIN PROTEIN"/>
    <property type="match status" value="1"/>
</dbReference>
<dbReference type="CDD" id="cd06195">
    <property type="entry name" value="FNR1"/>
    <property type="match status" value="1"/>
</dbReference>
<dbReference type="PANTHER" id="PTHR47878:SF2">
    <property type="entry name" value="OXIDOREDUCTASE FAD_NAD(P)-BINDING DOMAIN PROTEIN"/>
    <property type="match status" value="1"/>
</dbReference>
<dbReference type="SUPFAM" id="SSF63380">
    <property type="entry name" value="Riboflavin synthase domain-like"/>
    <property type="match status" value="1"/>
</dbReference>
<keyword evidence="3" id="KW-0547">Nucleotide-binding</keyword>
<evidence type="ECO:0000256" key="3">
    <source>
        <dbReference type="ARBA" id="ARBA00022741"/>
    </source>
</evidence>
<dbReference type="GO" id="GO:0000166">
    <property type="term" value="F:nucleotide binding"/>
    <property type="evidence" value="ECO:0007669"/>
    <property type="project" value="UniProtKB-KW"/>
</dbReference>
<organism evidence="5 6">
    <name type="scientific">Engelhardtia mirabilis</name>
    <dbReference type="NCBI Taxonomy" id="2528011"/>
    <lineage>
        <taxon>Bacteria</taxon>
        <taxon>Pseudomonadati</taxon>
        <taxon>Planctomycetota</taxon>
        <taxon>Planctomycetia</taxon>
        <taxon>Planctomycetia incertae sedis</taxon>
        <taxon>Engelhardtia</taxon>
    </lineage>
</organism>
<dbReference type="EMBL" id="CP036287">
    <property type="protein sequence ID" value="QDU68265.1"/>
    <property type="molecule type" value="Genomic_DNA"/>
</dbReference>
<evidence type="ECO:0000256" key="1">
    <source>
        <dbReference type="ARBA" id="ARBA00008312"/>
    </source>
</evidence>
<evidence type="ECO:0000313" key="5">
    <source>
        <dbReference type="EMBL" id="QDU68265.1"/>
    </source>
</evidence>
<dbReference type="PROSITE" id="PS51384">
    <property type="entry name" value="FAD_FR"/>
    <property type="match status" value="1"/>
</dbReference>
<dbReference type="EC" id="1.18.1.2" evidence="2"/>
<dbReference type="GO" id="GO:0004324">
    <property type="term" value="F:ferredoxin-NADP+ reductase activity"/>
    <property type="evidence" value="ECO:0007669"/>
    <property type="project" value="UniProtKB-EC"/>
</dbReference>
<dbReference type="InterPro" id="IPR039261">
    <property type="entry name" value="FNR_nucleotide-bd"/>
</dbReference>
<keyword evidence="5" id="KW-0560">Oxidoreductase</keyword>